<dbReference type="HAMAP" id="MF_01926">
    <property type="entry name" value="PurS"/>
    <property type="match status" value="1"/>
</dbReference>
<evidence type="ECO:0000313" key="8">
    <source>
        <dbReference type="Proteomes" id="UP000052015"/>
    </source>
</evidence>
<dbReference type="PATRIC" id="fig|908809.3.peg.1982"/>
<dbReference type="InterPro" id="IPR003850">
    <property type="entry name" value="PurS"/>
</dbReference>
<dbReference type="RefSeq" id="WP_057979298.1">
    <property type="nucleotide sequence ID" value="NZ_LKHP01000013.1"/>
</dbReference>
<dbReference type="InterPro" id="IPR036604">
    <property type="entry name" value="PurS-like_sf"/>
</dbReference>
<evidence type="ECO:0000313" key="7">
    <source>
        <dbReference type="EMBL" id="KRQ86249.1"/>
    </source>
</evidence>
<dbReference type="PANTHER" id="PTHR34696">
    <property type="entry name" value="PHOSPHORIBOSYLFORMYLGLYCINAMIDINE SYNTHASE SUBUNIT PURS"/>
    <property type="match status" value="1"/>
</dbReference>
<comment type="pathway">
    <text evidence="6">Purine metabolism; IMP biosynthesis via de novo pathway; 5-amino-1-(5-phospho-D-ribosyl)imidazole from N(2)-formyl-N(1)-(5-phospho-D-ribosyl)glycinamide: step 1/2.</text>
</comment>
<evidence type="ECO:0000256" key="4">
    <source>
        <dbReference type="ARBA" id="ARBA00022755"/>
    </source>
</evidence>
<keyword evidence="1 6" id="KW-0963">Cytoplasm</keyword>
<evidence type="ECO:0000256" key="6">
    <source>
        <dbReference type="HAMAP-Rule" id="MF_01926"/>
    </source>
</evidence>
<dbReference type="Proteomes" id="UP000052015">
    <property type="component" value="Unassembled WGS sequence"/>
</dbReference>
<dbReference type="Gene3D" id="3.30.1280.10">
    <property type="entry name" value="Phosphoribosylformylglycinamidine synthase subunit PurS"/>
    <property type="match status" value="1"/>
</dbReference>
<comment type="caution">
    <text evidence="7">The sequence shown here is derived from an EMBL/GenBank/DDBJ whole genome shotgun (WGS) entry which is preliminary data.</text>
</comment>
<keyword evidence="3 6" id="KW-0547">Nucleotide-binding</keyword>
<reference evidence="7 8" key="1">
    <citation type="submission" date="2015-09" db="EMBL/GenBank/DDBJ databases">
        <title>Draft genome sequence of a Caloramator mitchellensis, a moderate thermophile from the Great Artesian Basin of Australia.</title>
        <authorList>
            <person name="Patel B.K."/>
        </authorList>
    </citation>
    <scope>NUCLEOTIDE SEQUENCE [LARGE SCALE GENOMIC DNA]</scope>
    <source>
        <strain evidence="7 8">VF08</strain>
    </source>
</reference>
<organism evidence="7 8">
    <name type="scientific">Caloramator mitchellensis</name>
    <dbReference type="NCBI Taxonomy" id="908809"/>
    <lineage>
        <taxon>Bacteria</taxon>
        <taxon>Bacillati</taxon>
        <taxon>Bacillota</taxon>
        <taxon>Clostridia</taxon>
        <taxon>Eubacteriales</taxon>
        <taxon>Clostridiaceae</taxon>
        <taxon>Caloramator</taxon>
    </lineage>
</organism>
<evidence type="ECO:0000256" key="1">
    <source>
        <dbReference type="ARBA" id="ARBA00022490"/>
    </source>
</evidence>
<comment type="function">
    <text evidence="6">Part of the phosphoribosylformylglycinamidine synthase complex involved in the purines biosynthetic pathway. Catalyzes the ATP-dependent conversion of formylglycinamide ribonucleotide (FGAR) and glutamine to yield formylglycinamidine ribonucleotide (FGAM) and glutamate. The FGAM synthase complex is composed of three subunits. PurQ produces an ammonia molecule by converting glutamine to glutamate. PurL transfers the ammonia molecule to FGAR to form FGAM in an ATP-dependent manner. PurS interacts with PurQ and PurL and is thought to assist in the transfer of the ammonia molecule from PurQ to PurL.</text>
</comment>
<dbReference type="OrthoDB" id="9799101at2"/>
<dbReference type="UniPathway" id="UPA00074">
    <property type="reaction ID" value="UER00128"/>
</dbReference>
<gene>
    <name evidence="6" type="primary">purS</name>
    <name evidence="7" type="ORF">ABG79_01982</name>
</gene>
<evidence type="ECO:0000256" key="3">
    <source>
        <dbReference type="ARBA" id="ARBA00022741"/>
    </source>
</evidence>
<keyword evidence="4 6" id="KW-0658">Purine biosynthesis</keyword>
<comment type="subcellular location">
    <subcellularLocation>
        <location evidence="6">Cytoplasm</location>
    </subcellularLocation>
</comment>
<dbReference type="GO" id="GO:0004642">
    <property type="term" value="F:phosphoribosylformylglycinamidine synthase activity"/>
    <property type="evidence" value="ECO:0007669"/>
    <property type="project" value="UniProtKB-UniRule"/>
</dbReference>
<dbReference type="Pfam" id="PF02700">
    <property type="entry name" value="PurS"/>
    <property type="match status" value="1"/>
</dbReference>
<dbReference type="GO" id="GO:0005737">
    <property type="term" value="C:cytoplasm"/>
    <property type="evidence" value="ECO:0007669"/>
    <property type="project" value="UniProtKB-SubCell"/>
</dbReference>
<keyword evidence="8" id="KW-1185">Reference proteome</keyword>
<comment type="similarity">
    <text evidence="6">Belongs to the PurS family.</text>
</comment>
<comment type="subunit">
    <text evidence="6">Part of the FGAM synthase complex composed of 1 PurL, 1 PurQ and 2 PurS subunits.</text>
</comment>
<name>A0A0R3JS08_CALMK</name>
<evidence type="ECO:0000256" key="5">
    <source>
        <dbReference type="ARBA" id="ARBA00022840"/>
    </source>
</evidence>
<dbReference type="GO" id="GO:0005524">
    <property type="term" value="F:ATP binding"/>
    <property type="evidence" value="ECO:0007669"/>
    <property type="project" value="UniProtKB-UniRule"/>
</dbReference>
<keyword evidence="5 6" id="KW-0067">ATP-binding</keyword>
<dbReference type="PANTHER" id="PTHR34696:SF1">
    <property type="entry name" value="PHOSPHORIBOSYLFORMYLGLYCINAMIDINE SYNTHASE SUBUNIT PURS"/>
    <property type="match status" value="1"/>
</dbReference>
<dbReference type="EC" id="6.3.5.3" evidence="6"/>
<sequence>MKAYIDVTLKESILDPQGAAVKEGLIKLGYDVEGVRIGKHIEVELMDMEINEAEKLIREMCEKLLINPVIETYTFRLEV</sequence>
<dbReference type="STRING" id="908809.ABG79_01982"/>
<evidence type="ECO:0000256" key="2">
    <source>
        <dbReference type="ARBA" id="ARBA00022598"/>
    </source>
</evidence>
<dbReference type="EMBL" id="LKHP01000013">
    <property type="protein sequence ID" value="KRQ86249.1"/>
    <property type="molecule type" value="Genomic_DNA"/>
</dbReference>
<accession>A0A0R3JS08</accession>
<dbReference type="NCBIfam" id="NF004630">
    <property type="entry name" value="PRK05974.1"/>
    <property type="match status" value="1"/>
</dbReference>
<dbReference type="SUPFAM" id="SSF82697">
    <property type="entry name" value="PurS-like"/>
    <property type="match status" value="1"/>
</dbReference>
<keyword evidence="2 6" id="KW-0436">Ligase</keyword>
<dbReference type="NCBIfam" id="TIGR00302">
    <property type="entry name" value="phosphoribosylformylglycinamidine synthase subunit PurS"/>
    <property type="match status" value="1"/>
</dbReference>
<proteinExistence type="inferred from homology"/>
<dbReference type="GO" id="GO:0006189">
    <property type="term" value="P:'de novo' IMP biosynthetic process"/>
    <property type="evidence" value="ECO:0007669"/>
    <property type="project" value="UniProtKB-UniRule"/>
</dbReference>
<comment type="catalytic activity">
    <reaction evidence="6">
        <text>N(2)-formyl-N(1)-(5-phospho-beta-D-ribosyl)glycinamide + L-glutamine + ATP + H2O = 2-formamido-N(1)-(5-O-phospho-beta-D-ribosyl)acetamidine + L-glutamate + ADP + phosphate + H(+)</text>
        <dbReference type="Rhea" id="RHEA:17129"/>
        <dbReference type="ChEBI" id="CHEBI:15377"/>
        <dbReference type="ChEBI" id="CHEBI:15378"/>
        <dbReference type="ChEBI" id="CHEBI:29985"/>
        <dbReference type="ChEBI" id="CHEBI:30616"/>
        <dbReference type="ChEBI" id="CHEBI:43474"/>
        <dbReference type="ChEBI" id="CHEBI:58359"/>
        <dbReference type="ChEBI" id="CHEBI:147286"/>
        <dbReference type="ChEBI" id="CHEBI:147287"/>
        <dbReference type="ChEBI" id="CHEBI:456216"/>
        <dbReference type="EC" id="6.3.5.3"/>
    </reaction>
</comment>
<protein>
    <recommendedName>
        <fullName evidence="6">Phosphoribosylformylglycinamidine synthase subunit PurS</fullName>
        <shortName evidence="6">FGAM synthase</shortName>
        <ecNumber evidence="6">6.3.5.3</ecNumber>
    </recommendedName>
    <alternativeName>
        <fullName evidence="6">Formylglycinamide ribonucleotide amidotransferase subunit III</fullName>
        <shortName evidence="6">FGAR amidotransferase III</shortName>
        <shortName evidence="6">FGAR-AT III</shortName>
    </alternativeName>
    <alternativeName>
        <fullName evidence="6">Phosphoribosylformylglycinamidine synthase subunit III</fullName>
    </alternativeName>
</protein>
<dbReference type="AlphaFoldDB" id="A0A0R3JS08"/>